<dbReference type="InterPro" id="IPR011044">
    <property type="entry name" value="Quino_amine_DH_bsu"/>
</dbReference>
<dbReference type="Proteomes" id="UP000198703">
    <property type="component" value="Unassembled WGS sequence"/>
</dbReference>
<name>A0A1H4GH48_9RHOB</name>
<protein>
    <recommendedName>
        <fullName evidence="3">YncE family protein</fullName>
    </recommendedName>
</protein>
<keyword evidence="2" id="KW-1185">Reference proteome</keyword>
<dbReference type="STRING" id="89524.SAMN05444370_1624"/>
<dbReference type="AlphaFoldDB" id="A0A1H4GH48"/>
<dbReference type="InterPro" id="IPR015943">
    <property type="entry name" value="WD40/YVTN_repeat-like_dom_sf"/>
</dbReference>
<dbReference type="RefSeq" id="WP_175479070.1">
    <property type="nucleotide sequence ID" value="NZ_FNQM01000062.1"/>
</dbReference>
<evidence type="ECO:0000313" key="1">
    <source>
        <dbReference type="EMBL" id="SEB08198.1"/>
    </source>
</evidence>
<accession>A0A1H4GH48</accession>
<reference evidence="1 2" key="1">
    <citation type="submission" date="2016-10" db="EMBL/GenBank/DDBJ databases">
        <authorList>
            <person name="de Groot N.N."/>
        </authorList>
    </citation>
    <scope>NUCLEOTIDE SEQUENCE [LARGE SCALE GENOMIC DNA]</scope>
    <source>
        <strain evidence="1 2">DSM 15345</strain>
    </source>
</reference>
<proteinExistence type="predicted"/>
<evidence type="ECO:0000313" key="2">
    <source>
        <dbReference type="Proteomes" id="UP000198703"/>
    </source>
</evidence>
<evidence type="ECO:0008006" key="3">
    <source>
        <dbReference type="Google" id="ProtNLM"/>
    </source>
</evidence>
<dbReference type="EMBL" id="FNQM01000062">
    <property type="protein sequence ID" value="SEB08198.1"/>
    <property type="molecule type" value="Genomic_DNA"/>
</dbReference>
<organism evidence="1 2">
    <name type="scientific">Rubrimonas cliftonensis</name>
    <dbReference type="NCBI Taxonomy" id="89524"/>
    <lineage>
        <taxon>Bacteria</taxon>
        <taxon>Pseudomonadati</taxon>
        <taxon>Pseudomonadota</taxon>
        <taxon>Alphaproteobacteria</taxon>
        <taxon>Rhodobacterales</taxon>
        <taxon>Paracoccaceae</taxon>
        <taxon>Rubrimonas</taxon>
    </lineage>
</organism>
<dbReference type="Gene3D" id="2.130.10.10">
    <property type="entry name" value="YVTN repeat-like/Quinoprotein amine dehydrogenase"/>
    <property type="match status" value="1"/>
</dbReference>
<gene>
    <name evidence="1" type="ORF">SAMN05444370_1624</name>
</gene>
<dbReference type="SUPFAM" id="SSF50969">
    <property type="entry name" value="YVTN repeat-like/Quinoprotein amine dehydrogenase"/>
    <property type="match status" value="1"/>
</dbReference>
<sequence length="394" mass="41360">MNTIARLLVATLVAGPVAAQDHDEVWRLFVADHADPVVRAVDLEHAKVIEAFTLSAPAALRLSSSGRLVYAAQRDGGAVAVIDTGVAREEHGDHDDVTLTAPRLLEARIEGAKPVHVVEHDGRTAVFFDDEGVVRIVTEAALLAGDPTATEVATAAPHHGVAVTMGAHLIVSVPHPEDPTKLPIGVEVRDAGGAVVGELHACPDLHGEASAGSAVVIACATGVLRIEPGDAGPAVVFVPYPAGMPEGKTTTLIGNDTVRWFVGNWGRDGLVSIDAWEGAFDHARLPVRRVHFAADPERPRFAYVFTEDGALHRFDVLNAEIVASLPLTEPYSMDGHWSDPRPRIAVAGDAIVVSDPLKGVLRVVDAESFVETATIAVPGKPFALVAVGGAPHGH</sequence>